<dbReference type="PANTHER" id="PTHR37321:SF1">
    <property type="entry name" value="EXPORTED PROTEIN"/>
    <property type="match status" value="1"/>
</dbReference>
<organism evidence="5 6">
    <name type="scientific">Pseudobacter ginsenosidimutans</name>
    <dbReference type="NCBI Taxonomy" id="661488"/>
    <lineage>
        <taxon>Bacteria</taxon>
        <taxon>Pseudomonadati</taxon>
        <taxon>Bacteroidota</taxon>
        <taxon>Chitinophagia</taxon>
        <taxon>Chitinophagales</taxon>
        <taxon>Chitinophagaceae</taxon>
        <taxon>Pseudobacter</taxon>
    </lineage>
</organism>
<dbReference type="InterPro" id="IPR048309">
    <property type="entry name" value="GxGYxYP_N_3rd"/>
</dbReference>
<feature type="chain" id="PRO_5020379634" evidence="1">
    <location>
        <begin position="20"/>
        <end position="574"/>
    </location>
</feature>
<dbReference type="PANTHER" id="PTHR37321">
    <property type="entry name" value="EXPORTED PROTEIN-RELATED"/>
    <property type="match status" value="1"/>
</dbReference>
<evidence type="ECO:0000259" key="4">
    <source>
        <dbReference type="Pfam" id="PF20958"/>
    </source>
</evidence>
<reference evidence="5 6" key="1">
    <citation type="submission" date="2019-02" db="EMBL/GenBank/DDBJ databases">
        <title>Genomic Encyclopedia of Type Strains, Phase IV (KMG-IV): sequencing the most valuable type-strain genomes for metagenomic binning, comparative biology and taxonomic classification.</title>
        <authorList>
            <person name="Goeker M."/>
        </authorList>
    </citation>
    <scope>NUCLEOTIDE SEQUENCE [LARGE SCALE GENOMIC DNA]</scope>
    <source>
        <strain evidence="5 6">DSM 18116</strain>
    </source>
</reference>
<dbReference type="EMBL" id="SGXA01000001">
    <property type="protein sequence ID" value="RZS74541.1"/>
    <property type="molecule type" value="Genomic_DNA"/>
</dbReference>
<evidence type="ECO:0000313" key="5">
    <source>
        <dbReference type="EMBL" id="RZS74541.1"/>
    </source>
</evidence>
<dbReference type="AlphaFoldDB" id="A0A4Q7MZ54"/>
<gene>
    <name evidence="5" type="ORF">EV199_0389</name>
</gene>
<keyword evidence="6" id="KW-1185">Reference proteome</keyword>
<keyword evidence="1" id="KW-0732">Signal</keyword>
<dbReference type="Pfam" id="PF14323">
    <property type="entry name" value="GxGYxYP_C"/>
    <property type="match status" value="1"/>
</dbReference>
<dbReference type="Pfam" id="PF20957">
    <property type="entry name" value="GxGYxYP_N_2nd"/>
    <property type="match status" value="1"/>
</dbReference>
<dbReference type="InterPro" id="IPR048310">
    <property type="entry name" value="GxGYxYP_N_2nd"/>
</dbReference>
<feature type="domain" description="GxGYxYP putative glycoside hydrolase third N-terminal" evidence="4">
    <location>
        <begin position="192"/>
        <end position="267"/>
    </location>
</feature>
<accession>A0A4Q7MZ54</accession>
<dbReference type="InterPro" id="IPR025832">
    <property type="entry name" value="GxGYxYP_C"/>
</dbReference>
<dbReference type="RefSeq" id="WP_130538999.1">
    <property type="nucleotide sequence ID" value="NZ_SGXA01000001.1"/>
</dbReference>
<proteinExistence type="predicted"/>
<protein>
    <submittedName>
        <fullName evidence="5">GxGYxY motif-containing protein</fullName>
    </submittedName>
</protein>
<feature type="domain" description="GxGYxYP putative glycoside hydrolase C-terminal" evidence="2">
    <location>
        <begin position="295"/>
        <end position="508"/>
    </location>
</feature>
<name>A0A4Q7MZ54_9BACT</name>
<comment type="caution">
    <text evidence="5">The sequence shown here is derived from an EMBL/GenBank/DDBJ whole genome shotgun (WGS) entry which is preliminary data.</text>
</comment>
<evidence type="ECO:0000256" key="1">
    <source>
        <dbReference type="SAM" id="SignalP"/>
    </source>
</evidence>
<sequence length="574" mass="64176">MFKQFVLVWMLGCSALVAAAGNRTDSAYGWPAQKAPTSIITCSIQRGSDLREMNLAQSVAGLAAQSLNEGKTKEGVWISVSNPNYAIYYRSLVKRLHAKEAGSLTAWQLVDRYVPIGIIKGYVLYDVRKMDNSVNLATVYAGLMKGILVDLSEEATAREKGLVKLFDASAIDPDLSTFLPLKEKVNRNLMVLCNPEFSNNRDYAIAHKSLVWHGVDSTLKGLLEWIQPLSPVIGWNKGGEFQHIEPCTRRGLINTASDWCVNLSLLSIYETKAPAKIKSLAPKEINWNDQRNCQSFVMSDGDNMQWTFGDFISSKDYWSNPSNSGINMSFTSCVVNLSAGGRDVYDELQRTQPAGVSVVEYGGGYFYPDLFATATGEPEKWLRELAKRMNKQMKLTGVKVLGFICRNMSGEAAQRAYRIFAEEIEELTGIIAVQYSPYNAGRGKIFWVKNRKGAEIPVVTARYQLWHNLKKEGSGNPAELVEMINEDDSKATATDPALSWTIVHAWSRFNEPGKIVHAVSDSEEAKRHGTGERGVTPVKWIADRLSSNTRAVSIEELLWRIRMQYHPEETKKLF</sequence>
<dbReference type="InterPro" id="IPR038410">
    <property type="entry name" value="GxGYxYP_C_sf"/>
</dbReference>
<evidence type="ECO:0000313" key="6">
    <source>
        <dbReference type="Proteomes" id="UP000293874"/>
    </source>
</evidence>
<feature type="signal peptide" evidence="1">
    <location>
        <begin position="1"/>
        <end position="19"/>
    </location>
</feature>
<dbReference type="Gene3D" id="3.20.20.490">
    <property type="entry name" value="GxGYxYP glycoside hydrolase, C-terminal domain"/>
    <property type="match status" value="1"/>
</dbReference>
<dbReference type="Proteomes" id="UP000293874">
    <property type="component" value="Unassembled WGS sequence"/>
</dbReference>
<feature type="domain" description="GxGYxYP putative glycoside hydrolase second N-terminal" evidence="3">
    <location>
        <begin position="119"/>
        <end position="167"/>
    </location>
</feature>
<evidence type="ECO:0000259" key="2">
    <source>
        <dbReference type="Pfam" id="PF14323"/>
    </source>
</evidence>
<dbReference type="Pfam" id="PF20958">
    <property type="entry name" value="GxGYxYP_N_3rd"/>
    <property type="match status" value="1"/>
</dbReference>
<evidence type="ECO:0000259" key="3">
    <source>
        <dbReference type="Pfam" id="PF20957"/>
    </source>
</evidence>